<dbReference type="InterPro" id="IPR008278">
    <property type="entry name" value="4-PPantetheinyl_Trfase_dom"/>
</dbReference>
<comment type="similarity">
    <text evidence="1">Belongs to the P-Pant transferase superfamily. Gsp/Sfp/HetI/AcpT family.</text>
</comment>
<evidence type="ECO:0000259" key="3">
    <source>
        <dbReference type="Pfam" id="PF01648"/>
    </source>
</evidence>
<dbReference type="PANTHER" id="PTHR12215">
    <property type="entry name" value="PHOSPHOPANTETHEINE TRANSFERASE"/>
    <property type="match status" value="1"/>
</dbReference>
<dbReference type="Proteomes" id="UP001596156">
    <property type="component" value="Unassembled WGS sequence"/>
</dbReference>
<evidence type="ECO:0000256" key="1">
    <source>
        <dbReference type="ARBA" id="ARBA00010990"/>
    </source>
</evidence>
<keyword evidence="6" id="KW-1185">Reference proteome</keyword>
<proteinExistence type="inferred from homology"/>
<dbReference type="InterPro" id="IPR055066">
    <property type="entry name" value="AASDHPPT_N"/>
</dbReference>
<gene>
    <name evidence="5" type="ORF">ACFPN6_07580</name>
</gene>
<evidence type="ECO:0000313" key="6">
    <source>
        <dbReference type="Proteomes" id="UP001596156"/>
    </source>
</evidence>
<dbReference type="InterPro" id="IPR037143">
    <property type="entry name" value="4-PPantetheinyl_Trfase_dom_sf"/>
</dbReference>
<dbReference type="PANTHER" id="PTHR12215:SF10">
    <property type="entry name" value="L-AMINOADIPATE-SEMIALDEHYDE DEHYDROGENASE-PHOSPHOPANTETHEINYL TRANSFERASE"/>
    <property type="match status" value="1"/>
</dbReference>
<evidence type="ECO:0000259" key="4">
    <source>
        <dbReference type="Pfam" id="PF22624"/>
    </source>
</evidence>
<evidence type="ECO:0000256" key="2">
    <source>
        <dbReference type="ARBA" id="ARBA00022679"/>
    </source>
</evidence>
<dbReference type="Pfam" id="PF01648">
    <property type="entry name" value="ACPS"/>
    <property type="match status" value="1"/>
</dbReference>
<dbReference type="GO" id="GO:0016740">
    <property type="term" value="F:transferase activity"/>
    <property type="evidence" value="ECO:0007669"/>
    <property type="project" value="UniProtKB-KW"/>
</dbReference>
<evidence type="ECO:0000313" key="5">
    <source>
        <dbReference type="EMBL" id="MFC5224460.1"/>
    </source>
</evidence>
<dbReference type="Pfam" id="PF22624">
    <property type="entry name" value="AASDHPPT_N"/>
    <property type="match status" value="1"/>
</dbReference>
<protein>
    <submittedName>
        <fullName evidence="5">4'-phosphopantetheinyl transferase family protein</fullName>
    </submittedName>
</protein>
<sequence length="264" mass="28317">MTHLPVIDADETHVWVDVPHAPAAGARRTAGQESLSDEERARLRRLVRAEDRLAFTAAHALVRSALSHCVPDVPATAWEFRRTPRGKPEIAAPRVRPPLRFSLSHTRGLVACAVTAGAPCGVDVEAADRATDPMRLARVVCTPRELSWLTGLERAARPAAFCRLWTLKEAYVKARGRGLSLPLSQCGFAVADRVGGTTGIQAEFAPELGERPQEWWLAQWAPTPTHSLAVAVHAGARVAAHRAVLHGVPVARAGQAVPPGGSGR</sequence>
<organism evidence="5 6">
    <name type="scientific">Streptomyces fimbriatus</name>
    <dbReference type="NCBI Taxonomy" id="68197"/>
    <lineage>
        <taxon>Bacteria</taxon>
        <taxon>Bacillati</taxon>
        <taxon>Actinomycetota</taxon>
        <taxon>Actinomycetes</taxon>
        <taxon>Kitasatosporales</taxon>
        <taxon>Streptomycetaceae</taxon>
        <taxon>Streptomyces</taxon>
    </lineage>
</organism>
<dbReference type="SUPFAM" id="SSF56214">
    <property type="entry name" value="4'-phosphopantetheinyl transferase"/>
    <property type="match status" value="2"/>
</dbReference>
<name>A0ABW0D5U7_STRFI</name>
<comment type="caution">
    <text evidence="5">The sequence shown here is derived from an EMBL/GenBank/DDBJ whole genome shotgun (WGS) entry which is preliminary data.</text>
</comment>
<feature type="domain" description="4'-phosphopantetheinyl transferase N-terminal" evidence="4">
    <location>
        <begin position="34"/>
        <end position="113"/>
    </location>
</feature>
<feature type="domain" description="4'-phosphopantetheinyl transferase" evidence="3">
    <location>
        <begin position="119"/>
        <end position="196"/>
    </location>
</feature>
<dbReference type="Gene3D" id="3.90.470.20">
    <property type="entry name" value="4'-phosphopantetheinyl transferase domain"/>
    <property type="match status" value="2"/>
</dbReference>
<dbReference type="InterPro" id="IPR050559">
    <property type="entry name" value="P-Pant_transferase_sf"/>
</dbReference>
<reference evidence="6" key="1">
    <citation type="journal article" date="2019" name="Int. J. Syst. Evol. Microbiol.">
        <title>The Global Catalogue of Microorganisms (GCM) 10K type strain sequencing project: providing services to taxonomists for standard genome sequencing and annotation.</title>
        <authorList>
            <consortium name="The Broad Institute Genomics Platform"/>
            <consortium name="The Broad Institute Genome Sequencing Center for Infectious Disease"/>
            <person name="Wu L."/>
            <person name="Ma J."/>
        </authorList>
    </citation>
    <scope>NUCLEOTIDE SEQUENCE [LARGE SCALE GENOMIC DNA]</scope>
    <source>
        <strain evidence="6">CCM 8479</strain>
    </source>
</reference>
<keyword evidence="2 5" id="KW-0808">Transferase</keyword>
<accession>A0ABW0D5U7</accession>
<dbReference type="RefSeq" id="WP_344643868.1">
    <property type="nucleotide sequence ID" value="NZ_BAAASS010000005.1"/>
</dbReference>
<dbReference type="EMBL" id="JBHSKL010000009">
    <property type="protein sequence ID" value="MFC5224460.1"/>
    <property type="molecule type" value="Genomic_DNA"/>
</dbReference>